<dbReference type="AlphaFoldDB" id="A0A6G6YAK8"/>
<evidence type="ECO:0000313" key="2">
    <source>
        <dbReference type="Proteomes" id="UP000501568"/>
    </source>
</evidence>
<dbReference type="EMBL" id="CP049109">
    <property type="protein sequence ID" value="QIG81949.1"/>
    <property type="molecule type" value="Genomic_DNA"/>
</dbReference>
<dbReference type="SUPFAM" id="SSF49299">
    <property type="entry name" value="PKD domain"/>
    <property type="match status" value="1"/>
</dbReference>
<protein>
    <recommendedName>
        <fullName evidence="3">PKD domain-containing protein</fullName>
    </recommendedName>
</protein>
<organism evidence="1 2">
    <name type="scientific">Stakelama tenebrarum</name>
    <dbReference type="NCBI Taxonomy" id="2711215"/>
    <lineage>
        <taxon>Bacteria</taxon>
        <taxon>Pseudomonadati</taxon>
        <taxon>Pseudomonadota</taxon>
        <taxon>Alphaproteobacteria</taxon>
        <taxon>Sphingomonadales</taxon>
        <taxon>Sphingomonadaceae</taxon>
        <taxon>Stakelama</taxon>
    </lineage>
</organism>
<dbReference type="InterPro" id="IPR035986">
    <property type="entry name" value="PKD_dom_sf"/>
</dbReference>
<evidence type="ECO:0000313" key="1">
    <source>
        <dbReference type="EMBL" id="QIG81949.1"/>
    </source>
</evidence>
<dbReference type="Gene3D" id="2.60.40.10">
    <property type="entry name" value="Immunoglobulins"/>
    <property type="match status" value="1"/>
</dbReference>
<sequence>MSDVAQAQVANAPLGAAGFTTEDTMFAQPFIDTDEMRTDPVPHRYVHGGFEGTDTRFSFYFPAAADYEGRFFQYVTPVPDSETLSQGQTGSEDRIGMALTSGGYFIETNGGGPKAADPMSGMDATIGAWRANAAAASFSRMVARQIYGEGRVYGYVYGGSGGAYRTIGSIENTQGVWDGAVPYVMGSPMAIPNVFTVRLHAMRVLGPKLDGVVDALDAGGSGDPYAGLDAEERSALEEVTRMGFPPESWYAWRTMGPHAFALLFGGIRQADGSYFSDFWGKPGYAGHDHPDLYADARVQLDTRVTEVITADRAEAAGINLEHIHGTAKGTADQAWRAMGLSSAGEMPVAFRLADAPDSDALLLADLVLSDGRKIGLRDVQGDIAVVGITDPRLLSAVKTGDAVRLDNSDILAVETYHRHQVPPGDEYPVWDQFRDGEGVPLYPQRPMVLGPLFTRFATGTLPTGEFSGKMIVIENLWDREAYPWQADWYRNRVIAHIGADTLDDRYRLWFTDRALHGDHADQDDPSRVVSYLGVLHQALRDLAAWVEDGVAPPQSTAYRVEGGQVVVPASAAERQGIQPVVTLTSGGIDRVEVAAGTEVTLTGTITVPPGAGSVVDAEWDFEGDGTFDARADLPEGTGESAQVSASHRYTRPGTYFAVLRGTSQREGDRETPFARVQNLARVRVVVE</sequence>
<accession>A0A6G6YAK8</accession>
<dbReference type="CDD" id="cd00146">
    <property type="entry name" value="PKD"/>
    <property type="match status" value="1"/>
</dbReference>
<gene>
    <name evidence="1" type="ORF">G5C33_14070</name>
</gene>
<reference evidence="1 2" key="1">
    <citation type="submission" date="2020-02" db="EMBL/GenBank/DDBJ databases">
        <authorList>
            <person name="Zheng R.K."/>
            <person name="Sun C.M."/>
        </authorList>
    </citation>
    <scope>NUCLEOTIDE SEQUENCE [LARGE SCALE GENOMIC DNA]</scope>
    <source>
        <strain evidence="2">zrk23</strain>
    </source>
</reference>
<keyword evidence="2" id="KW-1185">Reference proteome</keyword>
<proteinExistence type="predicted"/>
<evidence type="ECO:0008006" key="3">
    <source>
        <dbReference type="Google" id="ProtNLM"/>
    </source>
</evidence>
<dbReference type="KEGG" id="spzr:G5C33_14070"/>
<name>A0A6G6YAK8_9SPHN</name>
<dbReference type="Proteomes" id="UP000501568">
    <property type="component" value="Chromosome"/>
</dbReference>
<dbReference type="InterPro" id="IPR013783">
    <property type="entry name" value="Ig-like_fold"/>
</dbReference>